<protein>
    <submittedName>
        <fullName evidence="2">Uncharacterized protein</fullName>
    </submittedName>
</protein>
<gene>
    <name evidence="2" type="ORF">HKI87_13g74280</name>
</gene>
<evidence type="ECO:0000313" key="2">
    <source>
        <dbReference type="EMBL" id="WZN65866.1"/>
    </source>
</evidence>
<feature type="region of interest" description="Disordered" evidence="1">
    <location>
        <begin position="1"/>
        <end position="45"/>
    </location>
</feature>
<reference evidence="2 3" key="1">
    <citation type="submission" date="2024-03" db="EMBL/GenBank/DDBJ databases">
        <title>Complete genome sequence of the green alga Chloropicon roscoffensis RCC1871.</title>
        <authorList>
            <person name="Lemieux C."/>
            <person name="Pombert J.-F."/>
            <person name="Otis C."/>
            <person name="Turmel M."/>
        </authorList>
    </citation>
    <scope>NUCLEOTIDE SEQUENCE [LARGE SCALE GENOMIC DNA]</scope>
    <source>
        <strain evidence="2 3">RCC1871</strain>
    </source>
</reference>
<keyword evidence="3" id="KW-1185">Reference proteome</keyword>
<name>A0AAX4PJ45_9CHLO</name>
<dbReference type="AlphaFoldDB" id="A0AAX4PJ45"/>
<evidence type="ECO:0000313" key="3">
    <source>
        <dbReference type="Proteomes" id="UP001472866"/>
    </source>
</evidence>
<dbReference type="Proteomes" id="UP001472866">
    <property type="component" value="Chromosome 13"/>
</dbReference>
<sequence>MAPRSARGVYPKNNSNLKRPVRLSRPRPHSGGGRGRATATSREAEARRDGGVRLCRVFWADHLKLEVYSSLSSSAASEATRLAAAQEHVIRRDVLLKNVLAHASTVDVLDAAVVAQIFREADERDAPLFRFVDEGVLASLAEGLGLEGVPAATGASSSSDREALLGPILSWALSSEDIVMPQDFEDMQFSWTFKDQPYVARRAAWRTVVSIDPARSEEARVEAGASLARPPAFGGAPVGREDPFCGNAMTRAAFEIGLEGADRAVLVLNTGAEEDESVEIGPDHLGALRAAVLRYLKAGAGARGWIFDDSSLVGVRRAQGQGVEISFGPLGGGATIVASLAQSSDLRCLLDLLDFVGSHERTLSSFTAAGSLAEYEDLNETAVYGGAVRARKVGGVAKIAASAIVGLALVWAAANRNSSVVKGLLHRAAEARRTFSSAYAEKYQRAKEERRLDLVEQTEVPASSLRRNRAAAAAMASSLKARAESSGCAGVDCGGKELRYQAVLARSGVLKGFSPANVEAIRRWQDVSGKIGFEVEKVKETLRAEEAFVFLVKISEEGGVSVEAWE</sequence>
<accession>A0AAX4PJ45</accession>
<proteinExistence type="predicted"/>
<dbReference type="EMBL" id="CP151513">
    <property type="protein sequence ID" value="WZN65866.1"/>
    <property type="molecule type" value="Genomic_DNA"/>
</dbReference>
<feature type="compositionally biased region" description="Basic residues" evidence="1">
    <location>
        <begin position="19"/>
        <end position="28"/>
    </location>
</feature>
<organism evidence="2 3">
    <name type="scientific">Chloropicon roscoffensis</name>
    <dbReference type="NCBI Taxonomy" id="1461544"/>
    <lineage>
        <taxon>Eukaryota</taxon>
        <taxon>Viridiplantae</taxon>
        <taxon>Chlorophyta</taxon>
        <taxon>Chloropicophyceae</taxon>
        <taxon>Chloropicales</taxon>
        <taxon>Chloropicaceae</taxon>
        <taxon>Chloropicon</taxon>
    </lineage>
</organism>
<evidence type="ECO:0000256" key="1">
    <source>
        <dbReference type="SAM" id="MobiDB-lite"/>
    </source>
</evidence>